<evidence type="ECO:0000256" key="1">
    <source>
        <dbReference type="ARBA" id="ARBA00010652"/>
    </source>
</evidence>
<dbReference type="Pfam" id="PF00823">
    <property type="entry name" value="PPE"/>
    <property type="match status" value="1"/>
</dbReference>
<evidence type="ECO:0000313" key="4">
    <source>
        <dbReference type="EMBL" id="RJO72101.1"/>
    </source>
</evidence>
<feature type="domain" description="PPE" evidence="3">
    <location>
        <begin position="14"/>
        <end position="175"/>
    </location>
</feature>
<dbReference type="OrthoDB" id="4760568at2"/>
<evidence type="ECO:0000256" key="2">
    <source>
        <dbReference type="SAM" id="MobiDB-lite"/>
    </source>
</evidence>
<dbReference type="RefSeq" id="WP_120043205.1">
    <property type="nucleotide sequence ID" value="NZ_QZFU01000029.1"/>
</dbReference>
<dbReference type="SUPFAM" id="SSF140459">
    <property type="entry name" value="PE/PPE dimer-like"/>
    <property type="match status" value="1"/>
</dbReference>
<organism evidence="4 5">
    <name type="scientific">Nocardia panacis</name>
    <dbReference type="NCBI Taxonomy" id="2340916"/>
    <lineage>
        <taxon>Bacteria</taxon>
        <taxon>Bacillati</taxon>
        <taxon>Actinomycetota</taxon>
        <taxon>Actinomycetes</taxon>
        <taxon>Mycobacteriales</taxon>
        <taxon>Nocardiaceae</taxon>
        <taxon>Nocardia</taxon>
    </lineage>
</organism>
<comment type="similarity">
    <text evidence="1">Belongs to the mycobacterial PPE family.</text>
</comment>
<reference evidence="4 5" key="1">
    <citation type="submission" date="2018-09" db="EMBL/GenBank/DDBJ databases">
        <title>YIM PH21274 draft genome.</title>
        <authorList>
            <person name="Miao C."/>
        </authorList>
    </citation>
    <scope>NUCLEOTIDE SEQUENCE [LARGE SCALE GENOMIC DNA]</scope>
    <source>
        <strain evidence="4 5">YIM PH 21724</strain>
    </source>
</reference>
<dbReference type="EMBL" id="QZFU01000029">
    <property type="protein sequence ID" value="RJO72101.1"/>
    <property type="molecule type" value="Genomic_DNA"/>
</dbReference>
<comment type="caution">
    <text evidence="4">The sequence shown here is derived from an EMBL/GenBank/DDBJ whole genome shotgun (WGS) entry which is preliminary data.</text>
</comment>
<dbReference type="Gene3D" id="1.20.1260.20">
    <property type="entry name" value="PPE superfamily"/>
    <property type="match status" value="1"/>
</dbReference>
<keyword evidence="5" id="KW-1185">Reference proteome</keyword>
<dbReference type="Proteomes" id="UP000266677">
    <property type="component" value="Unassembled WGS sequence"/>
</dbReference>
<sequence length="341" mass="33983">MIEPPQPGFTGVVWEAREPDRMTRELALGPGVAPMAEAGVTWAKLAAAFGTAVLDYDRIVASLHGAWESGSSGEVLHRVSKLREWLTDAAAAAAQNAVHAEKQAAAYQLARLTMPSELDVAAIKQAQQALEAMTAGLGAPIKAIAAQADSDADVAKAAASRIMRTYEAATEPLAVPWQQEQPPVIASGEPLAAEQAGAQAAVRPTATVPAGMSGGVLLTGLRGVGGVAAQRKLGAYRAPVAAEAVAAEEALAAHPIPELTPTTAATSASGAPMAPLGAAAAAGQQEQTYQSRAAASGDAIGADLGIVSAPAVLGAAETAAPTTAPQPAAPAPNQATTGGVA</sequence>
<gene>
    <name evidence="4" type="ORF">D5S18_23265</name>
</gene>
<evidence type="ECO:0000259" key="3">
    <source>
        <dbReference type="Pfam" id="PF00823"/>
    </source>
</evidence>
<proteinExistence type="inferred from homology"/>
<feature type="region of interest" description="Disordered" evidence="2">
    <location>
        <begin position="318"/>
        <end position="341"/>
    </location>
</feature>
<dbReference type="InterPro" id="IPR038332">
    <property type="entry name" value="PPE_sf"/>
</dbReference>
<protein>
    <submittedName>
        <fullName evidence="4">PPE domain-containing protein</fullName>
    </submittedName>
</protein>
<dbReference type="InterPro" id="IPR000030">
    <property type="entry name" value="PPE_dom"/>
</dbReference>
<name>A0A3A4KDZ4_9NOCA</name>
<accession>A0A3A4KDZ4</accession>
<evidence type="ECO:0000313" key="5">
    <source>
        <dbReference type="Proteomes" id="UP000266677"/>
    </source>
</evidence>
<dbReference type="AlphaFoldDB" id="A0A3A4KDZ4"/>